<dbReference type="EMBL" id="LAZR01024468">
    <property type="protein sequence ID" value="KKL75039.1"/>
    <property type="molecule type" value="Genomic_DNA"/>
</dbReference>
<reference evidence="1" key="1">
    <citation type="journal article" date="2015" name="Nature">
        <title>Complex archaea that bridge the gap between prokaryotes and eukaryotes.</title>
        <authorList>
            <person name="Spang A."/>
            <person name="Saw J.H."/>
            <person name="Jorgensen S.L."/>
            <person name="Zaremba-Niedzwiedzka K."/>
            <person name="Martijn J."/>
            <person name="Lind A.E."/>
            <person name="van Eijk R."/>
            <person name="Schleper C."/>
            <person name="Guy L."/>
            <person name="Ettema T.J."/>
        </authorList>
    </citation>
    <scope>NUCLEOTIDE SEQUENCE</scope>
</reference>
<dbReference type="AlphaFoldDB" id="A0A0F9ELV8"/>
<proteinExistence type="predicted"/>
<sequence length="181" mass="20117">MIRRTQLILACVLFLSGCWPQTQRATSQSTTVRHESPEQAMHAYFKSFEVLDLQVLSTFYADEVKVYKGATILDKRYGGLGGESGRSATKVVTREQLIKAYEKAILSRGGFDQWRDRARTWGIADTVAIRATDPTNRAAFSKLGVPLDAVIIIAHPKKDSAVYVWKAGGVHGWSIIAEGWD</sequence>
<accession>A0A0F9ELV8</accession>
<name>A0A0F9ELV8_9ZZZZ</name>
<comment type="caution">
    <text evidence="1">The sequence shown here is derived from an EMBL/GenBank/DDBJ whole genome shotgun (WGS) entry which is preliminary data.</text>
</comment>
<protein>
    <submittedName>
        <fullName evidence="1">Uncharacterized protein</fullName>
    </submittedName>
</protein>
<evidence type="ECO:0000313" key="1">
    <source>
        <dbReference type="EMBL" id="KKL75039.1"/>
    </source>
</evidence>
<gene>
    <name evidence="1" type="ORF">LCGC14_2058870</name>
</gene>
<dbReference type="PROSITE" id="PS51257">
    <property type="entry name" value="PROKAR_LIPOPROTEIN"/>
    <property type="match status" value="1"/>
</dbReference>
<organism evidence="1">
    <name type="scientific">marine sediment metagenome</name>
    <dbReference type="NCBI Taxonomy" id="412755"/>
    <lineage>
        <taxon>unclassified sequences</taxon>
        <taxon>metagenomes</taxon>
        <taxon>ecological metagenomes</taxon>
    </lineage>
</organism>